<proteinExistence type="predicted"/>
<name>A0A173XA95_9ACTN</name>
<dbReference type="AlphaFoldDB" id="A0A173XA95"/>
<reference evidence="1 3" key="1">
    <citation type="submission" date="2015-09" db="EMBL/GenBank/DDBJ databases">
        <authorList>
            <consortium name="Pathogen Informatics"/>
        </authorList>
    </citation>
    <scope>NUCLEOTIDE SEQUENCE [LARGE SCALE GENOMIC DNA]</scope>
    <source>
        <strain evidence="1 3">2789STDY5608823</strain>
    </source>
</reference>
<organism evidence="1 3">
    <name type="scientific">Collinsella aerofaciens</name>
    <dbReference type="NCBI Taxonomy" id="74426"/>
    <lineage>
        <taxon>Bacteria</taxon>
        <taxon>Bacillati</taxon>
        <taxon>Actinomycetota</taxon>
        <taxon>Coriobacteriia</taxon>
        <taxon>Coriobacteriales</taxon>
        <taxon>Coriobacteriaceae</taxon>
        <taxon>Collinsella</taxon>
    </lineage>
</organism>
<evidence type="ECO:0000313" key="2">
    <source>
        <dbReference type="EMBL" id="MZJ86771.1"/>
    </source>
</evidence>
<dbReference type="RefSeq" id="WP_124785779.1">
    <property type="nucleotide sequence ID" value="NZ_CABIYU010000006.1"/>
</dbReference>
<protein>
    <submittedName>
        <fullName evidence="1">Uncharacterized protein</fullName>
    </submittedName>
</protein>
<dbReference type="Proteomes" id="UP000481598">
    <property type="component" value="Unassembled WGS sequence"/>
</dbReference>
<dbReference type="Proteomes" id="UP000095468">
    <property type="component" value="Unassembled WGS sequence"/>
</dbReference>
<evidence type="ECO:0000313" key="1">
    <source>
        <dbReference type="EMBL" id="CUN48709.1"/>
    </source>
</evidence>
<reference evidence="2 4" key="2">
    <citation type="journal article" date="2019" name="Nat. Med.">
        <title>A library of human gut bacterial isolates paired with longitudinal multiomics data enables mechanistic microbiome research.</title>
        <authorList>
            <person name="Poyet M."/>
            <person name="Groussin M."/>
            <person name="Gibbons S.M."/>
            <person name="Avila-Pacheco J."/>
            <person name="Jiang X."/>
            <person name="Kearney S.M."/>
            <person name="Perrotta A.R."/>
            <person name="Berdy B."/>
            <person name="Zhao S."/>
            <person name="Lieberman T.D."/>
            <person name="Swanson P.K."/>
            <person name="Smith M."/>
            <person name="Roesemann S."/>
            <person name="Alexander J.E."/>
            <person name="Rich S.A."/>
            <person name="Livny J."/>
            <person name="Vlamakis H."/>
            <person name="Clish C."/>
            <person name="Bullock K."/>
            <person name="Deik A."/>
            <person name="Scott J."/>
            <person name="Pierce K.A."/>
            <person name="Xavier R.J."/>
            <person name="Alm E.J."/>
        </authorList>
    </citation>
    <scope>NUCLEOTIDE SEQUENCE [LARGE SCALE GENOMIC DNA]</scope>
    <source>
        <strain evidence="2 4">BIOML-A10</strain>
    </source>
</reference>
<sequence length="67" mass="7148">MKHIHPINPGSGDEAGVKPMSFDCLLGITDICTVYDKADGCGAYDYCDYDMDGGSICVVDHCGIDQT</sequence>
<evidence type="ECO:0000313" key="4">
    <source>
        <dbReference type="Proteomes" id="UP000481598"/>
    </source>
</evidence>
<dbReference type="PaxDb" id="74426-ERS852399_00952"/>
<dbReference type="EMBL" id="CYYP01000002">
    <property type="protein sequence ID" value="CUN48709.1"/>
    <property type="molecule type" value="Genomic_DNA"/>
</dbReference>
<accession>A0A173XA95</accession>
<evidence type="ECO:0000313" key="3">
    <source>
        <dbReference type="Proteomes" id="UP000095468"/>
    </source>
</evidence>
<dbReference type="EMBL" id="WWTB01000030">
    <property type="protein sequence ID" value="MZJ86771.1"/>
    <property type="molecule type" value="Genomic_DNA"/>
</dbReference>
<gene>
    <name evidence="1" type="ORF">ERS852381_00271</name>
    <name evidence="2" type="ORF">GT635_10010</name>
</gene>